<keyword evidence="8 10" id="KW-0460">Magnesium</keyword>
<feature type="site" description="Interaction with substrate tRNA" evidence="10">
    <location>
        <position position="114"/>
    </location>
</feature>
<organism evidence="14 15">
    <name type="scientific">Chlorobium ferrooxidans DSM 13031</name>
    <dbReference type="NCBI Taxonomy" id="377431"/>
    <lineage>
        <taxon>Bacteria</taxon>
        <taxon>Pseudomonadati</taxon>
        <taxon>Chlorobiota</taxon>
        <taxon>Chlorobiia</taxon>
        <taxon>Chlorobiales</taxon>
        <taxon>Chlorobiaceae</taxon>
        <taxon>Chlorobium/Pelodictyon group</taxon>
        <taxon>Chlorobium</taxon>
    </lineage>
</organism>
<dbReference type="PANTHER" id="PTHR11088:SF60">
    <property type="entry name" value="TRNA DIMETHYLALLYLTRANSFERASE"/>
    <property type="match status" value="1"/>
</dbReference>
<dbReference type="EC" id="2.5.1.75" evidence="10"/>
<evidence type="ECO:0000256" key="7">
    <source>
        <dbReference type="ARBA" id="ARBA00022840"/>
    </source>
</evidence>
<protein>
    <recommendedName>
        <fullName evidence="10">tRNA dimethylallyltransferase</fullName>
        <ecNumber evidence="10">2.5.1.75</ecNumber>
    </recommendedName>
    <alternativeName>
        <fullName evidence="10">Dimethylallyl diphosphate:tRNA dimethylallyltransferase</fullName>
        <shortName evidence="10">DMAPP:tRNA dimethylallyltransferase</shortName>
        <shortName evidence="10">DMATase</shortName>
    </alternativeName>
    <alternativeName>
        <fullName evidence="10">Isopentenyl-diphosphate:tRNA isopentenyltransferase</fullName>
        <shortName evidence="10">IPP transferase</shortName>
        <shortName evidence="10">IPPT</shortName>
        <shortName evidence="10">IPTase</shortName>
    </alternativeName>
</protein>
<evidence type="ECO:0000313" key="14">
    <source>
        <dbReference type="EMBL" id="EAT58466.1"/>
    </source>
</evidence>
<reference evidence="14 15" key="2">
    <citation type="submission" date="2006-07" db="EMBL/GenBank/DDBJ databases">
        <title>Sequencing of the draft genome and assembly of Chlorobium ferroxidans DSM 13031.</title>
        <authorList>
            <consortium name="US DOE Joint Genome Institute (JGI-PGF)"/>
            <person name="Copeland A."/>
            <person name="Lucas S."/>
            <person name="Lapidus A."/>
            <person name="Barry K."/>
            <person name="Glavina del Rio T."/>
            <person name="Dalin E."/>
            <person name="Tice H."/>
            <person name="Bruce D."/>
            <person name="Pitluck S."/>
            <person name="Richardson P."/>
        </authorList>
    </citation>
    <scope>NUCLEOTIDE SEQUENCE [LARGE SCALE GENOMIC DNA]</scope>
    <source>
        <strain evidence="14 15">DSM 13031</strain>
    </source>
</reference>
<accession>Q0YQ88</accession>
<proteinExistence type="inferred from homology"/>
<sequence length="324" mass="36288">MDPLLPINMPCEATTKQVIVILGPTASGKSALALSVARKIGAEIISADSRQIYRELDIGSAKPSRDVLREIKHHFVDEKSIGEPFTAGDFATEAVQRIQDIHKRGKAAVVAGGSTLYLEGLLEGFADLPAADPVIRARLLEEMEREGKEALFERLRQLDPDQAGTLDATKSQRLIRSLEIIEITGRPVTALQAEKNKRQPSISYTSVALSMPRERLYERINRRTDEMIEAGLCNEAEMLYHRYHELLECGKTSALQSVGYQELFQYFQGKIALPAAITLIKQHSRNYAKRQLTFFKNRLNVNWITAPESNDELEVLANRLSGTR</sequence>
<evidence type="ECO:0000256" key="1">
    <source>
        <dbReference type="ARBA" id="ARBA00001946"/>
    </source>
</evidence>
<comment type="caution">
    <text evidence="10">Lacks conserved residue(s) required for the propagation of feature annotation.</text>
</comment>
<dbReference type="AlphaFoldDB" id="Q0YQ88"/>
<comment type="caution">
    <text evidence="14">The sequence shown here is derived from an EMBL/GenBank/DDBJ whole genome shotgun (WGS) entry which is preliminary data.</text>
</comment>
<keyword evidence="6 10" id="KW-0547">Nucleotide-binding</keyword>
<evidence type="ECO:0000256" key="5">
    <source>
        <dbReference type="ARBA" id="ARBA00022694"/>
    </source>
</evidence>
<evidence type="ECO:0000256" key="4">
    <source>
        <dbReference type="ARBA" id="ARBA00022679"/>
    </source>
</evidence>
<evidence type="ECO:0000256" key="13">
    <source>
        <dbReference type="RuleBase" id="RU003785"/>
    </source>
</evidence>
<dbReference type="EMBL" id="AASE01000019">
    <property type="protein sequence ID" value="EAT58466.1"/>
    <property type="molecule type" value="Genomic_DNA"/>
</dbReference>
<dbReference type="NCBIfam" id="TIGR00174">
    <property type="entry name" value="miaA"/>
    <property type="match status" value="1"/>
</dbReference>
<reference evidence="14 15" key="1">
    <citation type="submission" date="2006-07" db="EMBL/GenBank/DDBJ databases">
        <title>Annotation of the draft genome assembly of Chlorobium ferroxidans DSM 13031.</title>
        <authorList>
            <consortium name="US DOE Joint Genome Institute (JGI-ORNL)"/>
            <person name="Larimer F."/>
            <person name="Land M."/>
            <person name="Hauser L."/>
        </authorList>
    </citation>
    <scope>NUCLEOTIDE SEQUENCE [LARGE SCALE GENOMIC DNA]</scope>
    <source>
        <strain evidence="14 15">DSM 13031</strain>
    </source>
</reference>
<evidence type="ECO:0000313" key="15">
    <source>
        <dbReference type="Proteomes" id="UP000004162"/>
    </source>
</evidence>
<feature type="region of interest" description="Interaction with substrate tRNA" evidence="10">
    <location>
        <begin position="48"/>
        <end position="51"/>
    </location>
</feature>
<dbReference type="Proteomes" id="UP000004162">
    <property type="component" value="Unassembled WGS sequence"/>
</dbReference>
<gene>
    <name evidence="10" type="primary">miaA</name>
    <name evidence="14" type="ORF">CferDRAFT_0473</name>
</gene>
<keyword evidence="4 10" id="KW-0808">Transferase</keyword>
<dbReference type="Pfam" id="PF01715">
    <property type="entry name" value="IPPT"/>
    <property type="match status" value="1"/>
</dbReference>
<dbReference type="InterPro" id="IPR018022">
    <property type="entry name" value="IPT"/>
</dbReference>
<dbReference type="GO" id="GO:0052381">
    <property type="term" value="F:tRNA dimethylallyltransferase activity"/>
    <property type="evidence" value="ECO:0007669"/>
    <property type="project" value="UniProtKB-UniRule"/>
</dbReference>
<evidence type="ECO:0000256" key="3">
    <source>
        <dbReference type="ARBA" id="ARBA00005842"/>
    </source>
</evidence>
<dbReference type="InterPro" id="IPR027417">
    <property type="entry name" value="P-loop_NTPase"/>
</dbReference>
<comment type="similarity">
    <text evidence="3 10 13">Belongs to the IPP transferase family.</text>
</comment>
<dbReference type="Gene3D" id="1.10.20.140">
    <property type="match status" value="1"/>
</dbReference>
<dbReference type="Gene3D" id="3.40.50.300">
    <property type="entry name" value="P-loop containing nucleotide triphosphate hydrolases"/>
    <property type="match status" value="1"/>
</dbReference>
<dbReference type="GO" id="GO:0005524">
    <property type="term" value="F:ATP binding"/>
    <property type="evidence" value="ECO:0007669"/>
    <property type="project" value="UniProtKB-UniRule"/>
</dbReference>
<comment type="cofactor">
    <cofactor evidence="1 10">
        <name>Mg(2+)</name>
        <dbReference type="ChEBI" id="CHEBI:18420"/>
    </cofactor>
</comment>
<evidence type="ECO:0000256" key="9">
    <source>
        <dbReference type="ARBA" id="ARBA00049563"/>
    </source>
</evidence>
<feature type="site" description="Interaction with substrate tRNA" evidence="10">
    <location>
        <position position="136"/>
    </location>
</feature>
<comment type="subunit">
    <text evidence="10">Monomer.</text>
</comment>
<dbReference type="InterPro" id="IPR039657">
    <property type="entry name" value="Dimethylallyltransferase"/>
</dbReference>
<evidence type="ECO:0000256" key="12">
    <source>
        <dbReference type="RuleBase" id="RU003784"/>
    </source>
</evidence>
<evidence type="ECO:0000256" key="6">
    <source>
        <dbReference type="ARBA" id="ARBA00022741"/>
    </source>
</evidence>
<evidence type="ECO:0000256" key="2">
    <source>
        <dbReference type="ARBA" id="ARBA00003213"/>
    </source>
</evidence>
<keyword evidence="7 10" id="KW-0067">ATP-binding</keyword>
<dbReference type="GO" id="GO:0006400">
    <property type="term" value="P:tRNA modification"/>
    <property type="evidence" value="ECO:0007669"/>
    <property type="project" value="TreeGrafter"/>
</dbReference>
<dbReference type="PANTHER" id="PTHR11088">
    <property type="entry name" value="TRNA DIMETHYLALLYLTRANSFERASE"/>
    <property type="match status" value="1"/>
</dbReference>
<keyword evidence="15" id="KW-1185">Reference proteome</keyword>
<feature type="binding site" evidence="10">
    <location>
        <begin position="25"/>
        <end position="30"/>
    </location>
    <ligand>
        <name>substrate</name>
    </ligand>
</feature>
<comment type="catalytic activity">
    <reaction evidence="9 10 11">
        <text>adenosine(37) in tRNA + dimethylallyl diphosphate = N(6)-dimethylallyladenosine(37) in tRNA + diphosphate</text>
        <dbReference type="Rhea" id="RHEA:26482"/>
        <dbReference type="Rhea" id="RHEA-COMP:10162"/>
        <dbReference type="Rhea" id="RHEA-COMP:10375"/>
        <dbReference type="ChEBI" id="CHEBI:33019"/>
        <dbReference type="ChEBI" id="CHEBI:57623"/>
        <dbReference type="ChEBI" id="CHEBI:74411"/>
        <dbReference type="ChEBI" id="CHEBI:74415"/>
        <dbReference type="EC" id="2.5.1.75"/>
    </reaction>
</comment>
<evidence type="ECO:0000256" key="10">
    <source>
        <dbReference type="HAMAP-Rule" id="MF_00185"/>
    </source>
</evidence>
<evidence type="ECO:0000256" key="11">
    <source>
        <dbReference type="RuleBase" id="RU003783"/>
    </source>
</evidence>
<name>Q0YQ88_9CHLB</name>
<keyword evidence="5 10" id="KW-0819">tRNA processing</keyword>
<feature type="region of interest" description="Interaction with substrate tRNA" evidence="10">
    <location>
        <begin position="172"/>
        <end position="176"/>
    </location>
</feature>
<dbReference type="HAMAP" id="MF_00185">
    <property type="entry name" value="IPP_trans"/>
    <property type="match status" value="1"/>
</dbReference>
<evidence type="ECO:0000256" key="8">
    <source>
        <dbReference type="ARBA" id="ARBA00022842"/>
    </source>
</evidence>
<feature type="binding site" evidence="10">
    <location>
        <begin position="23"/>
        <end position="30"/>
    </location>
    <ligand>
        <name>ATP</name>
        <dbReference type="ChEBI" id="CHEBI:30616"/>
    </ligand>
</feature>
<comment type="function">
    <text evidence="2 10 12">Catalyzes the transfer of a dimethylallyl group onto the adenine at position 37 in tRNAs that read codons beginning with uridine, leading to the formation of N6-(dimethylallyl)adenosine (i(6)A).</text>
</comment>
<dbReference type="SUPFAM" id="SSF52540">
    <property type="entry name" value="P-loop containing nucleoside triphosphate hydrolases"/>
    <property type="match status" value="1"/>
</dbReference>